<evidence type="ECO:0000313" key="3">
    <source>
        <dbReference type="Proteomes" id="UP001634393"/>
    </source>
</evidence>
<comment type="caution">
    <text evidence="2">The sequence shown here is derived from an EMBL/GenBank/DDBJ whole genome shotgun (WGS) entry which is preliminary data.</text>
</comment>
<dbReference type="EMBL" id="JBJXBP010000002">
    <property type="protein sequence ID" value="KAL3843363.1"/>
    <property type="molecule type" value="Genomic_DNA"/>
</dbReference>
<evidence type="ECO:0000256" key="1">
    <source>
        <dbReference type="SAM" id="MobiDB-lite"/>
    </source>
</evidence>
<dbReference type="AlphaFoldDB" id="A0ABD3U583"/>
<organism evidence="2 3">
    <name type="scientific">Penstemon smallii</name>
    <dbReference type="NCBI Taxonomy" id="265156"/>
    <lineage>
        <taxon>Eukaryota</taxon>
        <taxon>Viridiplantae</taxon>
        <taxon>Streptophyta</taxon>
        <taxon>Embryophyta</taxon>
        <taxon>Tracheophyta</taxon>
        <taxon>Spermatophyta</taxon>
        <taxon>Magnoliopsida</taxon>
        <taxon>eudicotyledons</taxon>
        <taxon>Gunneridae</taxon>
        <taxon>Pentapetalae</taxon>
        <taxon>asterids</taxon>
        <taxon>lamiids</taxon>
        <taxon>Lamiales</taxon>
        <taxon>Plantaginaceae</taxon>
        <taxon>Cheloneae</taxon>
        <taxon>Penstemon</taxon>
    </lineage>
</organism>
<dbReference type="Proteomes" id="UP001634393">
    <property type="component" value="Unassembled WGS sequence"/>
</dbReference>
<reference evidence="2 3" key="1">
    <citation type="submission" date="2024-12" db="EMBL/GenBank/DDBJ databases">
        <title>The unique morphological basis and parallel evolutionary history of personate flowers in Penstemon.</title>
        <authorList>
            <person name="Depatie T.H."/>
            <person name="Wessinger C.A."/>
        </authorList>
    </citation>
    <scope>NUCLEOTIDE SEQUENCE [LARGE SCALE GENOMIC DNA]</scope>
    <source>
        <strain evidence="2">WTNN_2</strain>
        <tissue evidence="2">Leaf</tissue>
    </source>
</reference>
<gene>
    <name evidence="2" type="ORF">ACJIZ3_000766</name>
</gene>
<accession>A0ABD3U583</accession>
<protein>
    <submittedName>
        <fullName evidence="2">Uncharacterized protein</fullName>
    </submittedName>
</protein>
<sequence>MEDIPESSRSRKRPPPPLELNTQDQDSPCYKIRALLNGPQIIEAFLLPPPPSPPLLPSPHPPHSNLFGPIPDNLLPQYLCFQHNFSSIAPLLLDYSSPTQSQSYSPPLDDEPEILPPFLPTEYHSLLLKEIKELAVENDLMEEYYIEDMASYITKFRTLAFSDGYGENMLSQIKNLALGVDVALLDDVCVHCMLSRMSRFRTKVFSKKGRTRIREFIYFQDQLRLELKVEPEPFFVNPLENYPCAMKKLKHTDIEIINLTSDSSSESGEEEFDNVTLSQIWSRRRNHK</sequence>
<proteinExistence type="predicted"/>
<feature type="region of interest" description="Disordered" evidence="1">
    <location>
        <begin position="1"/>
        <end position="26"/>
    </location>
</feature>
<keyword evidence="3" id="KW-1185">Reference proteome</keyword>
<evidence type="ECO:0000313" key="2">
    <source>
        <dbReference type="EMBL" id="KAL3843363.1"/>
    </source>
</evidence>
<name>A0ABD3U583_9LAMI</name>